<accession>A0ACD3A3T9</accession>
<protein>
    <submittedName>
        <fullName evidence="1">Uncharacterized protein</fullName>
    </submittedName>
</protein>
<name>A0ACD3A3T9_9AGAR</name>
<dbReference type="EMBL" id="ML208784">
    <property type="protein sequence ID" value="TFK60385.1"/>
    <property type="molecule type" value="Genomic_DNA"/>
</dbReference>
<sequence length="368" mass="40731">MAFLQESIRTVASTSGMNLVLADGISADAVAMGAFEELGERGMIRSADGHSCEECTHKYKATADIITEDAQILPPTDSEEESDTAPVKMVVVDGIVMGPKHCAFDVCTKGLKNYRGGVFCEFHEQAHGNKCRVAGCNTVKEDDTQACINHQREWETYSNQKKFQSLPGYRRALRRTDNNWDWVPHSIRGLPPAHDDDNDDDGEVLDTGRKNYFSASKFYCVETVVAPCGVVIAWTLFDKAEAPTKILRFLEEVFPTSDSKPDYITIDKGCTVLRTAVAGAGEAWNTWKDTTRFIVDAYHYNNHKTTDTLCRTYCDPAPADGSAPNLVIAQMGPGGLYYKRAYNTQACEQLNGWIGGFEAILNRSGNYK</sequence>
<gene>
    <name evidence="1" type="ORF">BDN72DRAFT_905015</name>
</gene>
<evidence type="ECO:0000313" key="2">
    <source>
        <dbReference type="Proteomes" id="UP000308600"/>
    </source>
</evidence>
<keyword evidence="2" id="KW-1185">Reference proteome</keyword>
<proteinExistence type="predicted"/>
<reference evidence="1 2" key="1">
    <citation type="journal article" date="2019" name="Nat. Ecol. Evol.">
        <title>Megaphylogeny resolves global patterns of mushroom evolution.</title>
        <authorList>
            <person name="Varga T."/>
            <person name="Krizsan K."/>
            <person name="Foldi C."/>
            <person name="Dima B."/>
            <person name="Sanchez-Garcia M."/>
            <person name="Sanchez-Ramirez S."/>
            <person name="Szollosi G.J."/>
            <person name="Szarkandi J.G."/>
            <person name="Papp V."/>
            <person name="Albert L."/>
            <person name="Andreopoulos W."/>
            <person name="Angelini C."/>
            <person name="Antonin V."/>
            <person name="Barry K.W."/>
            <person name="Bougher N.L."/>
            <person name="Buchanan P."/>
            <person name="Buyck B."/>
            <person name="Bense V."/>
            <person name="Catcheside P."/>
            <person name="Chovatia M."/>
            <person name="Cooper J."/>
            <person name="Damon W."/>
            <person name="Desjardin D."/>
            <person name="Finy P."/>
            <person name="Geml J."/>
            <person name="Haridas S."/>
            <person name="Hughes K."/>
            <person name="Justo A."/>
            <person name="Karasinski D."/>
            <person name="Kautmanova I."/>
            <person name="Kiss B."/>
            <person name="Kocsube S."/>
            <person name="Kotiranta H."/>
            <person name="LaButti K.M."/>
            <person name="Lechner B.E."/>
            <person name="Liimatainen K."/>
            <person name="Lipzen A."/>
            <person name="Lukacs Z."/>
            <person name="Mihaltcheva S."/>
            <person name="Morgado L.N."/>
            <person name="Niskanen T."/>
            <person name="Noordeloos M.E."/>
            <person name="Ohm R.A."/>
            <person name="Ortiz-Santana B."/>
            <person name="Ovrebo C."/>
            <person name="Racz N."/>
            <person name="Riley R."/>
            <person name="Savchenko A."/>
            <person name="Shiryaev A."/>
            <person name="Soop K."/>
            <person name="Spirin V."/>
            <person name="Szebenyi C."/>
            <person name="Tomsovsky M."/>
            <person name="Tulloss R.E."/>
            <person name="Uehling J."/>
            <person name="Grigoriev I.V."/>
            <person name="Vagvolgyi C."/>
            <person name="Papp T."/>
            <person name="Martin F.M."/>
            <person name="Miettinen O."/>
            <person name="Hibbett D.S."/>
            <person name="Nagy L.G."/>
        </authorList>
    </citation>
    <scope>NUCLEOTIDE SEQUENCE [LARGE SCALE GENOMIC DNA]</scope>
    <source>
        <strain evidence="1 2">NL-1719</strain>
    </source>
</reference>
<organism evidence="1 2">
    <name type="scientific">Pluteus cervinus</name>
    <dbReference type="NCBI Taxonomy" id="181527"/>
    <lineage>
        <taxon>Eukaryota</taxon>
        <taxon>Fungi</taxon>
        <taxon>Dikarya</taxon>
        <taxon>Basidiomycota</taxon>
        <taxon>Agaricomycotina</taxon>
        <taxon>Agaricomycetes</taxon>
        <taxon>Agaricomycetidae</taxon>
        <taxon>Agaricales</taxon>
        <taxon>Pluteineae</taxon>
        <taxon>Pluteaceae</taxon>
        <taxon>Pluteus</taxon>
    </lineage>
</organism>
<dbReference type="Proteomes" id="UP000308600">
    <property type="component" value="Unassembled WGS sequence"/>
</dbReference>
<evidence type="ECO:0000313" key="1">
    <source>
        <dbReference type="EMBL" id="TFK60385.1"/>
    </source>
</evidence>